<gene>
    <name evidence="1" type="ORF">DPMN_113347</name>
</gene>
<accession>A0A9D4KIJ6</accession>
<name>A0A9D4KIJ6_DREPO</name>
<reference evidence="1" key="1">
    <citation type="journal article" date="2019" name="bioRxiv">
        <title>The Genome of the Zebra Mussel, Dreissena polymorpha: A Resource for Invasive Species Research.</title>
        <authorList>
            <person name="McCartney M.A."/>
            <person name="Auch B."/>
            <person name="Kono T."/>
            <person name="Mallez S."/>
            <person name="Zhang Y."/>
            <person name="Obille A."/>
            <person name="Becker A."/>
            <person name="Abrahante J.E."/>
            <person name="Garbe J."/>
            <person name="Badalamenti J.P."/>
            <person name="Herman A."/>
            <person name="Mangelson H."/>
            <person name="Liachko I."/>
            <person name="Sullivan S."/>
            <person name="Sone E.D."/>
            <person name="Koren S."/>
            <person name="Silverstein K.A.T."/>
            <person name="Beckman K.B."/>
            <person name="Gohl D.M."/>
        </authorList>
    </citation>
    <scope>NUCLEOTIDE SEQUENCE</scope>
    <source>
        <strain evidence="1">Duluth1</strain>
        <tissue evidence="1">Whole animal</tissue>
    </source>
</reference>
<evidence type="ECO:0000313" key="1">
    <source>
        <dbReference type="EMBL" id="KAH3839907.1"/>
    </source>
</evidence>
<keyword evidence="2" id="KW-1185">Reference proteome</keyword>
<dbReference type="AlphaFoldDB" id="A0A9D4KIJ6"/>
<dbReference type="EMBL" id="JAIWYP010000004">
    <property type="protein sequence ID" value="KAH3839907.1"/>
    <property type="molecule type" value="Genomic_DNA"/>
</dbReference>
<reference evidence="1" key="2">
    <citation type="submission" date="2020-11" db="EMBL/GenBank/DDBJ databases">
        <authorList>
            <person name="McCartney M.A."/>
            <person name="Auch B."/>
            <person name="Kono T."/>
            <person name="Mallez S."/>
            <person name="Becker A."/>
            <person name="Gohl D.M."/>
            <person name="Silverstein K.A.T."/>
            <person name="Koren S."/>
            <person name="Bechman K.B."/>
            <person name="Herman A."/>
            <person name="Abrahante J.E."/>
            <person name="Garbe J."/>
        </authorList>
    </citation>
    <scope>NUCLEOTIDE SEQUENCE</scope>
    <source>
        <strain evidence="1">Duluth1</strain>
        <tissue evidence="1">Whole animal</tissue>
    </source>
</reference>
<protein>
    <submittedName>
        <fullName evidence="1">Uncharacterized protein</fullName>
    </submittedName>
</protein>
<organism evidence="1 2">
    <name type="scientific">Dreissena polymorpha</name>
    <name type="common">Zebra mussel</name>
    <name type="synonym">Mytilus polymorpha</name>
    <dbReference type="NCBI Taxonomy" id="45954"/>
    <lineage>
        <taxon>Eukaryota</taxon>
        <taxon>Metazoa</taxon>
        <taxon>Spiralia</taxon>
        <taxon>Lophotrochozoa</taxon>
        <taxon>Mollusca</taxon>
        <taxon>Bivalvia</taxon>
        <taxon>Autobranchia</taxon>
        <taxon>Heteroconchia</taxon>
        <taxon>Euheterodonta</taxon>
        <taxon>Imparidentia</taxon>
        <taxon>Neoheterodontei</taxon>
        <taxon>Myida</taxon>
        <taxon>Dreissenoidea</taxon>
        <taxon>Dreissenidae</taxon>
        <taxon>Dreissena</taxon>
    </lineage>
</organism>
<dbReference type="Proteomes" id="UP000828390">
    <property type="component" value="Unassembled WGS sequence"/>
</dbReference>
<sequence>MCTPLEETEGWKMSVIALNGTIYMCQIGANTVPDQSADLELWRKSFGDGNRKSS</sequence>
<proteinExistence type="predicted"/>
<comment type="caution">
    <text evidence="1">The sequence shown here is derived from an EMBL/GenBank/DDBJ whole genome shotgun (WGS) entry which is preliminary data.</text>
</comment>
<evidence type="ECO:0000313" key="2">
    <source>
        <dbReference type="Proteomes" id="UP000828390"/>
    </source>
</evidence>